<dbReference type="Pfam" id="PF00567">
    <property type="entry name" value="TUDOR"/>
    <property type="match status" value="5"/>
</dbReference>
<evidence type="ECO:0000256" key="1">
    <source>
        <dbReference type="ARBA" id="ARBA00022723"/>
    </source>
</evidence>
<feature type="domain" description="Tudor" evidence="7">
    <location>
        <begin position="1456"/>
        <end position="1516"/>
    </location>
</feature>
<feature type="region of interest" description="Disordered" evidence="5">
    <location>
        <begin position="1102"/>
        <end position="1154"/>
    </location>
</feature>
<feature type="domain" description="Tudor" evidence="7">
    <location>
        <begin position="1225"/>
        <end position="1282"/>
    </location>
</feature>
<feature type="compositionally biased region" description="Polar residues" evidence="5">
    <location>
        <begin position="329"/>
        <end position="355"/>
    </location>
</feature>
<dbReference type="InterPro" id="IPR035437">
    <property type="entry name" value="SNase_OB-fold_sf"/>
</dbReference>
<dbReference type="PANTHER" id="PTHR16442">
    <property type="entry name" value="RING FINGER PROTEIN 17"/>
    <property type="match status" value="1"/>
</dbReference>
<keyword evidence="3" id="KW-0862">Zinc</keyword>
<dbReference type="PANTHER" id="PTHR16442:SF1">
    <property type="entry name" value="RING FINGER PROTEIN 17"/>
    <property type="match status" value="1"/>
</dbReference>
<feature type="region of interest" description="Disordered" evidence="5">
    <location>
        <begin position="95"/>
        <end position="114"/>
    </location>
</feature>
<evidence type="ECO:0000256" key="4">
    <source>
        <dbReference type="PROSITE-ProRule" id="PRU00175"/>
    </source>
</evidence>
<evidence type="ECO:0000256" key="3">
    <source>
        <dbReference type="ARBA" id="ARBA00022833"/>
    </source>
</evidence>
<gene>
    <name evidence="8" type="ORF">PFLUV_G00148410</name>
</gene>
<dbReference type="InterPro" id="IPR013083">
    <property type="entry name" value="Znf_RING/FYVE/PHD"/>
</dbReference>
<dbReference type="EMBL" id="VHII01000012">
    <property type="protein sequence ID" value="KAF1382880.1"/>
    <property type="molecule type" value="Genomic_DNA"/>
</dbReference>
<feature type="compositionally biased region" description="Low complexity" evidence="5">
    <location>
        <begin position="1135"/>
        <end position="1149"/>
    </location>
</feature>
<evidence type="ECO:0000259" key="6">
    <source>
        <dbReference type="PROSITE" id="PS50089"/>
    </source>
</evidence>
<reference evidence="8 9" key="1">
    <citation type="submission" date="2019-06" db="EMBL/GenBank/DDBJ databases">
        <title>A chromosome-scale genome assembly of the European perch, Perca fluviatilis.</title>
        <authorList>
            <person name="Roques C."/>
            <person name="Zahm M."/>
            <person name="Cabau C."/>
            <person name="Klopp C."/>
            <person name="Bouchez O."/>
            <person name="Donnadieu C."/>
            <person name="Kuhl H."/>
            <person name="Gislard M."/>
            <person name="Guendouz S."/>
            <person name="Journot L."/>
            <person name="Haffray P."/>
            <person name="Bestin A."/>
            <person name="Morvezen R."/>
            <person name="Feron R."/>
            <person name="Wen M."/>
            <person name="Jouanno E."/>
            <person name="Herpin A."/>
            <person name="Schartl M."/>
            <person name="Postlethwait J."/>
            <person name="Schaerlinger B."/>
            <person name="Chardard D."/>
            <person name="Lecocq T."/>
            <person name="Poncet C."/>
            <person name="Jaffrelo L."/>
            <person name="Lampietro C."/>
            <person name="Guiguen Y."/>
        </authorList>
    </citation>
    <scope>NUCLEOTIDE SEQUENCE [LARGE SCALE GENOMIC DNA]</scope>
    <source>
        <tissue evidence="8">Blood</tissue>
    </source>
</reference>
<feature type="compositionally biased region" description="Polar residues" evidence="5">
    <location>
        <begin position="105"/>
        <end position="114"/>
    </location>
</feature>
<comment type="caution">
    <text evidence="8">The sequence shown here is derived from an EMBL/GenBank/DDBJ whole genome shotgun (WGS) entry which is preliminary data.</text>
</comment>
<dbReference type="GO" id="GO:0008270">
    <property type="term" value="F:zinc ion binding"/>
    <property type="evidence" value="ECO:0007669"/>
    <property type="project" value="UniProtKB-KW"/>
</dbReference>
<feature type="domain" description="Tudor" evidence="7">
    <location>
        <begin position="716"/>
        <end position="774"/>
    </location>
</feature>
<dbReference type="Gene3D" id="2.30.30.140">
    <property type="match status" value="5"/>
</dbReference>
<dbReference type="Gene3D" id="2.40.50.90">
    <property type="match status" value="4"/>
</dbReference>
<evidence type="ECO:0000256" key="2">
    <source>
        <dbReference type="ARBA" id="ARBA00022771"/>
    </source>
</evidence>
<dbReference type="Gene3D" id="3.30.40.10">
    <property type="entry name" value="Zinc/RING finger domain, C3HC4 (zinc finger)"/>
    <property type="match status" value="1"/>
</dbReference>
<accession>A0A6A5EPE5</accession>
<evidence type="ECO:0000256" key="5">
    <source>
        <dbReference type="SAM" id="MobiDB-lite"/>
    </source>
</evidence>
<dbReference type="InterPro" id="IPR017907">
    <property type="entry name" value="Znf_RING_CS"/>
</dbReference>
<feature type="domain" description="RING-type" evidence="6">
    <location>
        <begin position="12"/>
        <end position="60"/>
    </location>
</feature>
<dbReference type="InterPro" id="IPR001841">
    <property type="entry name" value="Znf_RING"/>
</dbReference>
<keyword evidence="9" id="KW-1185">Reference proteome</keyword>
<evidence type="ECO:0000259" key="7">
    <source>
        <dbReference type="PROSITE" id="PS50304"/>
    </source>
</evidence>
<dbReference type="PROSITE" id="PS00518">
    <property type="entry name" value="ZF_RING_1"/>
    <property type="match status" value="1"/>
</dbReference>
<dbReference type="InterPro" id="IPR002999">
    <property type="entry name" value="Tudor"/>
</dbReference>
<evidence type="ECO:0000313" key="8">
    <source>
        <dbReference type="EMBL" id="KAF1382880.1"/>
    </source>
</evidence>
<name>A0A6A5EPE5_PERFL</name>
<dbReference type="SMART" id="SM00184">
    <property type="entry name" value="RING"/>
    <property type="match status" value="1"/>
</dbReference>
<dbReference type="SMART" id="SM00333">
    <property type="entry name" value="TUDOR"/>
    <property type="match status" value="4"/>
</dbReference>
<dbReference type="PROSITE" id="PS50304">
    <property type="entry name" value="TUDOR"/>
    <property type="match status" value="3"/>
</dbReference>
<dbReference type="PROSITE" id="PS50089">
    <property type="entry name" value="ZF_RING_2"/>
    <property type="match status" value="1"/>
</dbReference>
<protein>
    <recommendedName>
        <fullName evidence="10">RING finger protein 17</fullName>
    </recommendedName>
</protein>
<keyword evidence="2 4" id="KW-0863">Zinc-finger</keyword>
<feature type="region of interest" description="Disordered" evidence="5">
    <location>
        <begin position="286"/>
        <end position="375"/>
    </location>
</feature>
<feature type="compositionally biased region" description="Polar residues" evidence="5">
    <location>
        <begin position="289"/>
        <end position="308"/>
    </location>
</feature>
<sequence length="1611" mass="179984">MDRGDNPSAVTCTLCGEAYTLPEDEVDGNLPRALLCAHIYCTSCLLSIQCDGVIRCPECEVESNLPEGGVFGLQEDSRIIGLIYTSKMNKMKRCEMSKNRKRNKVSPSKDINTNTKHVEQPADIKDVEKAVDEALVRAAENHALLDHIHESLTTGLAEQVKRERARLEIEIKQAADKALHAIQNWRDVQLIQLPKLEEQFSTSKAEVCCVQERIKALDIAMQMAREVRRVPFLEQYCTLDKVLETLRAPVDIQSYDMKCNTMDSGMSCVFLSEGGNQSLSLSLKMEVSNPKNLSESPPTDVQHGNSNRKPPWQSAKGSNRNCILPSRNKFPTPQNQDQESPGANCVSSRGSSPSPTLRRRPNLSRHNSASDHETPDVIVEELLIERQENALPPTGPELANDKWRSHKRRKNLMLGHKRNGTQWVVVTHIVNPNHFYVRYMAEKRDSEILSKNIQYFCNKRSSYFTSSHMVETGSIIFAKCNKDHWCRASVAEVLRKGCVEAVKACPATQLASIRVFFLDYGFCKILTIQSEEGNCEESSLNAVNNCLRKVDESVNVELQNFVPQAIRCSLKDLIPYDLTKGWSKEAQVEFQSVVGSAAVEMRPLGQDRDSLLVDLRKAPMDQSSDVPISVREFLVFIEVARFYSPVKLGRRPLLYYPRDYPKFNTELNAVVSHINNPSDFYIQLVDNMESMLLSNKLQECYNATSMAGEDDLNIYCPVIEQACVARYDDKLWYRAQVVGHPGGRKVEVQYVDFGNKDILSVSDLRKIKDEFFALPSMAIHCSLSDVIPLDGKTWSDACCNRFVSLAHQKPVTVVATGTVPKTEPLPVKLFESGLNGPLANIAGLLVKEELASFKEGREPKDASLPGDESAIWDPPLELGNTCGVDASDQTNPGKQNEELLEVQCQLKLPDQLKDLKVTVSHVNSPSSFYVQLSQYNSQLKRMCELVKDACAHMEPQDVVWKSDMSCAAHINGVWERGQICSDVTSSNIAEVMRCDHGNTVKLDVSCLRPLPLSLMGSLALECTLTDIRPAGGRSTWTATACDMFSNYLTGASAVMTIKELTDERPVPVTLFCPNRMGKLVNIADFLASEGLALKERKPRDAIIQKSKETDPKSEVSETKTGGSDGENKNTPPTPLISLPSPSSLVSTPALPRPTPRTIMSAQKVQTQLYQPPELPCLSHIQITVTAIGEDGLIYTRTQNAEYQLEQLRERIQQSMKTLPKQKPYTWKSVLGCSVIGPDMLWYRGQLLEVLGGHVKVQYVDYGLVESIPVVHVYPRLLCDDIPQLCMPCQLHSINPIGGKWQQDAVALLREMLLGRSVDMQVMELPTDPRGPLKVMLFLDRLSLSRILCHHEHASIDRTVSTQEHAEMSPALLLDDWDINTEGLEDPEEQMLGPFIYPNLPQEGEQFQVRVKHLLTPNELFLWPLEGEADVEVDGETLEEALARINSNRHGLQQLTNFCHGSPCLAEYSDGKYYRAKLSKFASIEPLMLLVQHVDFGSDDTLPTSKLRQMPAKLLRFPSRALKVKVAGFKSPSVNKDGDVLPYSPGWSVKAAMEMIDMLHGHITASVVTQDPELTVLLYNEKEELVHLPLGTVHVYSRISCFGILISLCCAI</sequence>
<feature type="compositionally biased region" description="Basic and acidic residues" evidence="5">
    <location>
        <begin position="1102"/>
        <end position="1117"/>
    </location>
</feature>
<evidence type="ECO:0000313" key="9">
    <source>
        <dbReference type="Proteomes" id="UP000465112"/>
    </source>
</evidence>
<dbReference type="SUPFAM" id="SSF57850">
    <property type="entry name" value="RING/U-box"/>
    <property type="match status" value="1"/>
</dbReference>
<proteinExistence type="predicted"/>
<dbReference type="Proteomes" id="UP000465112">
    <property type="component" value="Chromosome 12"/>
</dbReference>
<dbReference type="SUPFAM" id="SSF63748">
    <property type="entry name" value="Tudor/PWWP/MBT"/>
    <property type="match status" value="5"/>
</dbReference>
<keyword evidence="1" id="KW-0479">Metal-binding</keyword>
<organism evidence="8 9">
    <name type="scientific">Perca fluviatilis</name>
    <name type="common">European perch</name>
    <dbReference type="NCBI Taxonomy" id="8168"/>
    <lineage>
        <taxon>Eukaryota</taxon>
        <taxon>Metazoa</taxon>
        <taxon>Chordata</taxon>
        <taxon>Craniata</taxon>
        <taxon>Vertebrata</taxon>
        <taxon>Euteleostomi</taxon>
        <taxon>Actinopterygii</taxon>
        <taxon>Neopterygii</taxon>
        <taxon>Teleostei</taxon>
        <taxon>Neoteleostei</taxon>
        <taxon>Acanthomorphata</taxon>
        <taxon>Eupercaria</taxon>
        <taxon>Perciformes</taxon>
        <taxon>Percoidei</taxon>
        <taxon>Percidae</taxon>
        <taxon>Percinae</taxon>
        <taxon>Perca</taxon>
    </lineage>
</organism>
<evidence type="ECO:0008006" key="10">
    <source>
        <dbReference type="Google" id="ProtNLM"/>
    </source>
</evidence>